<evidence type="ECO:0000313" key="2">
    <source>
        <dbReference type="Proteomes" id="UP000012085"/>
    </source>
</evidence>
<dbReference type="PATRIC" id="fig|1297581.3.peg.2108"/>
<dbReference type="Proteomes" id="UP000012085">
    <property type="component" value="Unassembled WGS sequence"/>
</dbReference>
<organism evidence="1 2">
    <name type="scientific">Anoxybacillus flavithermus AK1</name>
    <dbReference type="NCBI Taxonomy" id="1297581"/>
    <lineage>
        <taxon>Bacteria</taxon>
        <taxon>Bacillati</taxon>
        <taxon>Bacillota</taxon>
        <taxon>Bacilli</taxon>
        <taxon>Bacillales</taxon>
        <taxon>Anoxybacillaceae</taxon>
        <taxon>Anoxybacillus</taxon>
    </lineage>
</organism>
<dbReference type="Gene3D" id="3.10.450.50">
    <property type="match status" value="1"/>
</dbReference>
<dbReference type="Pfam" id="PF02810">
    <property type="entry name" value="SEC-C"/>
    <property type="match status" value="1"/>
</dbReference>
<name>M8D3D8_9BACL</name>
<reference evidence="1 2" key="1">
    <citation type="submission" date="2013-03" db="EMBL/GenBank/DDBJ databases">
        <title>Assembly of a new bacterial strain Anoxybacillus flavithermus AK1.</title>
        <authorList>
            <person name="Rajan I."/>
            <person name="PoliReddy D."/>
            <person name="Sugumar T."/>
            <person name="Rathinam K."/>
            <person name="Alqarawi S."/>
            <person name="Khalil A.B."/>
            <person name="Sivakumar N."/>
        </authorList>
    </citation>
    <scope>NUCLEOTIDE SEQUENCE [LARGE SCALE GENOMIC DNA]</scope>
    <source>
        <strain evidence="1 2">AK1</strain>
    </source>
</reference>
<dbReference type="EMBL" id="APCD01000017">
    <property type="protein sequence ID" value="EMT45387.1"/>
    <property type="molecule type" value="Genomic_DNA"/>
</dbReference>
<proteinExistence type="predicted"/>
<sequence>MSKVARNALCPCGSGKKYKHCCGNNVVSIHGLVDQDVVQHMHEFIHYAAFEHERFLQRAADARIHKEQTDEETLPVFRFFIGIWVMFFKRYENGMTIFDYYLRTVRKHAVRPTVYHIIQSWRQAFPTFVRIDELHDSHATVTDLLTGETKHMKLLDMSDGFELKEGQALAGIFVPHGQYVTSFATFFPLPRPLTEQLHAYIQDVWETCDKQYEQWIHMYPDTLQNVLHFSIFDFDAANLSSKQERVFTLFQENFPSQAPSVIDTARFIWVEYCQTCHPVIRKPEVYAAALHYIMADAILNENVSKTQLAAQYGISTSALSKRLDAFYDVFEDIAEKVNERLAELFDDWDEDDWEDDIFEVCEDCDEDE</sequence>
<dbReference type="RefSeq" id="WP_003398077.1">
    <property type="nucleotide sequence ID" value="NZ_APCD01000017.1"/>
</dbReference>
<evidence type="ECO:0000313" key="1">
    <source>
        <dbReference type="EMBL" id="EMT45387.1"/>
    </source>
</evidence>
<dbReference type="InterPro" id="IPR004027">
    <property type="entry name" value="SEC_C_motif"/>
</dbReference>
<accession>M8D3D8</accession>
<gene>
    <name evidence="1" type="ORF">H919_10383</name>
</gene>
<comment type="caution">
    <text evidence="1">The sequence shown here is derived from an EMBL/GenBank/DDBJ whole genome shotgun (WGS) entry which is preliminary data.</text>
</comment>
<reference evidence="1 2" key="2">
    <citation type="journal article" date="2015" name="Genome Announc.">
        <title>Genome Sequence of Anoxybacillus flavithermus Strain AK1, a Thermophile Isolated from a Hot Spring in Saudi Arabia.</title>
        <authorList>
            <person name="Khalil A."/>
            <person name="Sivakumar N."/>
            <person name="Qarawi S."/>
        </authorList>
    </citation>
    <scope>NUCLEOTIDE SEQUENCE [LARGE SCALE GENOMIC DNA]</scope>
    <source>
        <strain evidence="1 2">AK1</strain>
    </source>
</reference>
<dbReference type="SUPFAM" id="SSF103642">
    <property type="entry name" value="Sec-C motif"/>
    <property type="match status" value="1"/>
</dbReference>
<protein>
    <submittedName>
        <fullName evidence="1">XRE family transcriptional regulator</fullName>
    </submittedName>
</protein>
<dbReference type="AlphaFoldDB" id="M8D3D8"/>